<dbReference type="Pfam" id="PF00016">
    <property type="entry name" value="RuBisCO_large"/>
    <property type="match status" value="1"/>
</dbReference>
<dbReference type="EMBL" id="BKAL01000010">
    <property type="protein sequence ID" value="GEP70123.1"/>
    <property type="molecule type" value="Genomic_DNA"/>
</dbReference>
<evidence type="ECO:0000259" key="1">
    <source>
        <dbReference type="Pfam" id="PF00016"/>
    </source>
</evidence>
<dbReference type="InterPro" id="IPR033966">
    <property type="entry name" value="RuBisCO"/>
</dbReference>
<dbReference type="Gene3D" id="3.20.20.110">
    <property type="entry name" value="Ribulose bisphosphate carboxylase, large subunit, C-terminal domain"/>
    <property type="match status" value="1"/>
</dbReference>
<sequence>MSAATSDPGGAVIRATYEIHGPVLDAARRAHALAVEQSHEFPTELAPEHTLVSLAHVVDLVEVHPTLARAQVEFPADLAGDDLSQLLVLLFGNVSLQPGVRLVDLELPPALQHVGPGPRVGVDGLRTLLDAPSRPLLATALKPVGLSSAELAQRAEAFALGGIDLVKDDQGLASQRWSPFEERVAAVAAAVTRANARTGGRTLYLPTLSGPAETLGRRVRFALDAGVGGFLVLPGVGGLDEVRHVASLVPAGTPLMAHPALLGSFVADPTHGIAPELLFGPLLRLAGADVVVFPSFGGRFSFTREQCEAIAGGLRRPFGDVPGALPAPGGGMGIDRVPELLETYGQDVVLLIGGELHRGGDLRRSAQEFRAAVGG</sequence>
<dbReference type="InterPro" id="IPR000685">
    <property type="entry name" value="RuBisCO_lsu_C"/>
</dbReference>
<dbReference type="AlphaFoldDB" id="A0A512PG04"/>
<dbReference type="GO" id="GO:0000287">
    <property type="term" value="F:magnesium ion binding"/>
    <property type="evidence" value="ECO:0007669"/>
    <property type="project" value="InterPro"/>
</dbReference>
<dbReference type="Proteomes" id="UP000321798">
    <property type="component" value="Unassembled WGS sequence"/>
</dbReference>
<dbReference type="SUPFAM" id="SSF54966">
    <property type="entry name" value="RuBisCO, large subunit, small (N-terminal) domain"/>
    <property type="match status" value="1"/>
</dbReference>
<dbReference type="GO" id="GO:0016984">
    <property type="term" value="F:ribulose-bisphosphate carboxylase activity"/>
    <property type="evidence" value="ECO:0007669"/>
    <property type="project" value="InterPro"/>
</dbReference>
<evidence type="ECO:0000313" key="2">
    <source>
        <dbReference type="EMBL" id="GEP70123.1"/>
    </source>
</evidence>
<organism evidence="2 3">
    <name type="scientific">Cellulomonas soli</name>
    <dbReference type="NCBI Taxonomy" id="931535"/>
    <lineage>
        <taxon>Bacteria</taxon>
        <taxon>Bacillati</taxon>
        <taxon>Actinomycetota</taxon>
        <taxon>Actinomycetes</taxon>
        <taxon>Micrococcales</taxon>
        <taxon>Cellulomonadaceae</taxon>
        <taxon>Cellulomonas</taxon>
    </lineage>
</organism>
<protein>
    <recommendedName>
        <fullName evidence="1">Ribulose bisphosphate carboxylase large subunit C-terminal domain-containing protein</fullName>
    </recommendedName>
</protein>
<dbReference type="OrthoDB" id="9764279at2"/>
<comment type="caution">
    <text evidence="2">The sequence shown here is derived from an EMBL/GenBank/DDBJ whole genome shotgun (WGS) entry which is preliminary data.</text>
</comment>
<dbReference type="InterPro" id="IPR036376">
    <property type="entry name" value="RuBisCO_lsu_C_sf"/>
</dbReference>
<accession>A0A512PG04</accession>
<dbReference type="Gene3D" id="3.30.70.150">
    <property type="entry name" value="RuBisCO large subunit, N-terminal domain"/>
    <property type="match status" value="1"/>
</dbReference>
<dbReference type="InterPro" id="IPR036422">
    <property type="entry name" value="RuBisCO_lsu_N_sf"/>
</dbReference>
<dbReference type="GO" id="GO:0015977">
    <property type="term" value="P:carbon fixation"/>
    <property type="evidence" value="ECO:0007669"/>
    <property type="project" value="InterPro"/>
</dbReference>
<dbReference type="SUPFAM" id="SSF51649">
    <property type="entry name" value="RuBisCo, C-terminal domain"/>
    <property type="match status" value="1"/>
</dbReference>
<gene>
    <name evidence="2" type="ORF">CSO01_28380</name>
</gene>
<evidence type="ECO:0000313" key="3">
    <source>
        <dbReference type="Proteomes" id="UP000321798"/>
    </source>
</evidence>
<dbReference type="PANTHER" id="PTHR42704:SF17">
    <property type="entry name" value="RIBULOSE BISPHOSPHATE CARBOXYLASE LARGE CHAIN"/>
    <property type="match status" value="1"/>
</dbReference>
<reference evidence="2 3" key="1">
    <citation type="submission" date="2019-07" db="EMBL/GenBank/DDBJ databases">
        <title>Whole genome shotgun sequence of Cellulomonas soli NBRC 109434.</title>
        <authorList>
            <person name="Hosoyama A."/>
            <person name="Uohara A."/>
            <person name="Ohji S."/>
            <person name="Ichikawa N."/>
        </authorList>
    </citation>
    <scope>NUCLEOTIDE SEQUENCE [LARGE SCALE GENOMIC DNA]</scope>
    <source>
        <strain evidence="2 3">NBRC 109434</strain>
    </source>
</reference>
<dbReference type="RefSeq" id="WP_146953894.1">
    <property type="nucleotide sequence ID" value="NZ_BAABBJ010000002.1"/>
</dbReference>
<keyword evidence="3" id="KW-1185">Reference proteome</keyword>
<name>A0A512PG04_9CELL</name>
<proteinExistence type="predicted"/>
<feature type="domain" description="Ribulose bisphosphate carboxylase large subunit C-terminal" evidence="1">
    <location>
        <begin position="122"/>
        <end position="355"/>
    </location>
</feature>
<dbReference type="PANTHER" id="PTHR42704">
    <property type="entry name" value="RIBULOSE BISPHOSPHATE CARBOXYLASE"/>
    <property type="match status" value="1"/>
</dbReference>